<accession>A0A8B6GBA0</accession>
<proteinExistence type="predicted"/>
<evidence type="ECO:0000313" key="3">
    <source>
        <dbReference type="Proteomes" id="UP000596742"/>
    </source>
</evidence>
<feature type="region of interest" description="Disordered" evidence="1">
    <location>
        <begin position="89"/>
        <end position="181"/>
    </location>
</feature>
<dbReference type="Proteomes" id="UP000596742">
    <property type="component" value="Unassembled WGS sequence"/>
</dbReference>
<feature type="region of interest" description="Disordered" evidence="1">
    <location>
        <begin position="393"/>
        <end position="412"/>
    </location>
</feature>
<feature type="region of interest" description="Disordered" evidence="1">
    <location>
        <begin position="350"/>
        <end position="370"/>
    </location>
</feature>
<dbReference type="AlphaFoldDB" id="A0A8B6GBA0"/>
<protein>
    <submittedName>
        <fullName evidence="2">Uncharacterized protein</fullName>
    </submittedName>
</protein>
<feature type="compositionally biased region" description="Basic and acidic residues" evidence="1">
    <location>
        <begin position="96"/>
        <end position="114"/>
    </location>
</feature>
<name>A0A8B6GBA0_MYTGA</name>
<comment type="caution">
    <text evidence="2">The sequence shown here is derived from an EMBL/GenBank/DDBJ whole genome shotgun (WGS) entry which is preliminary data.</text>
</comment>
<feature type="compositionally biased region" description="Basic and acidic residues" evidence="1">
    <location>
        <begin position="164"/>
        <end position="181"/>
    </location>
</feature>
<organism evidence="2 3">
    <name type="scientific">Mytilus galloprovincialis</name>
    <name type="common">Mediterranean mussel</name>
    <dbReference type="NCBI Taxonomy" id="29158"/>
    <lineage>
        <taxon>Eukaryota</taxon>
        <taxon>Metazoa</taxon>
        <taxon>Spiralia</taxon>
        <taxon>Lophotrochozoa</taxon>
        <taxon>Mollusca</taxon>
        <taxon>Bivalvia</taxon>
        <taxon>Autobranchia</taxon>
        <taxon>Pteriomorphia</taxon>
        <taxon>Mytilida</taxon>
        <taxon>Mytiloidea</taxon>
        <taxon>Mytilidae</taxon>
        <taxon>Mytilinae</taxon>
        <taxon>Mytilus</taxon>
    </lineage>
</organism>
<evidence type="ECO:0000313" key="2">
    <source>
        <dbReference type="EMBL" id="VDI61663.1"/>
    </source>
</evidence>
<feature type="compositionally biased region" description="Basic and acidic residues" evidence="1">
    <location>
        <begin position="357"/>
        <end position="368"/>
    </location>
</feature>
<feature type="region of interest" description="Disordered" evidence="1">
    <location>
        <begin position="250"/>
        <end position="278"/>
    </location>
</feature>
<keyword evidence="3" id="KW-1185">Reference proteome</keyword>
<evidence type="ECO:0000256" key="1">
    <source>
        <dbReference type="SAM" id="MobiDB-lite"/>
    </source>
</evidence>
<dbReference type="OrthoDB" id="6089681at2759"/>
<dbReference type="EMBL" id="UYJE01008163">
    <property type="protein sequence ID" value="VDI61663.1"/>
    <property type="molecule type" value="Genomic_DNA"/>
</dbReference>
<gene>
    <name evidence="2" type="ORF">MGAL_10B044459</name>
</gene>
<feature type="compositionally biased region" description="Basic residues" evidence="1">
    <location>
        <begin position="250"/>
        <end position="261"/>
    </location>
</feature>
<reference evidence="2" key="1">
    <citation type="submission" date="2018-11" db="EMBL/GenBank/DDBJ databases">
        <authorList>
            <person name="Alioto T."/>
            <person name="Alioto T."/>
        </authorList>
    </citation>
    <scope>NUCLEOTIDE SEQUENCE</scope>
</reference>
<sequence length="428" mass="48847">MKDFIQSSQQLRKTLSKSCCIRVDALEGQLTNSFIIDKRGRRSTNSDDRSGRLEAKTIIAGDVSAGIVRAKNIMADGIRADTIRTKYLRVTRKRNREQPRDKSPRRAEFNKDKTTPLNENGLNWKEKSGNSTKSSANDRPKSEQVIDKRRPRTKKRPWSQTGPSEKDLSREGIRSVQPKEIEPLVKAAETIHMDILPTQTRPPGINEQSGLLKAKEINSRNIQSSFVKAKNIKADKIRASKVHSDSVFVRRKGGRSGRRKPVRSEFNVGSDIPDKNKKNDIVEPATAEKVRIKPSQIHTNGNEQKRPSELNEINAKIFPTTPPEFSPHKNQLHTFVPHSTHVRDKTFPRLKQSLPGRNDEEKENDINSHRMNSKLDFLHFLGLSDDYSRNLQTEKQTNRRHPSSAGVKNKLDANRFIKNRSFMNTFLN</sequence>
<feature type="compositionally biased region" description="Basic and acidic residues" evidence="1">
    <location>
        <begin position="136"/>
        <end position="148"/>
    </location>
</feature>